<organism evidence="1 2">
    <name type="scientific">Paramecium sonneborni</name>
    <dbReference type="NCBI Taxonomy" id="65129"/>
    <lineage>
        <taxon>Eukaryota</taxon>
        <taxon>Sar</taxon>
        <taxon>Alveolata</taxon>
        <taxon>Ciliophora</taxon>
        <taxon>Intramacronucleata</taxon>
        <taxon>Oligohymenophorea</taxon>
        <taxon>Peniculida</taxon>
        <taxon>Parameciidae</taxon>
        <taxon>Paramecium</taxon>
    </lineage>
</organism>
<dbReference type="AlphaFoldDB" id="A0A8S1M1T5"/>
<name>A0A8S1M1T5_9CILI</name>
<dbReference type="EMBL" id="CAJJDN010000031">
    <property type="protein sequence ID" value="CAD8073529.1"/>
    <property type="molecule type" value="Genomic_DNA"/>
</dbReference>
<evidence type="ECO:0000313" key="2">
    <source>
        <dbReference type="Proteomes" id="UP000692954"/>
    </source>
</evidence>
<dbReference type="OrthoDB" id="7537227at2759"/>
<accession>A0A8S1M1T5</accession>
<comment type="caution">
    <text evidence="1">The sequence shown here is derived from an EMBL/GenBank/DDBJ whole genome shotgun (WGS) entry which is preliminary data.</text>
</comment>
<evidence type="ECO:0000313" key="1">
    <source>
        <dbReference type="EMBL" id="CAD8073529.1"/>
    </source>
</evidence>
<keyword evidence="2" id="KW-1185">Reference proteome</keyword>
<proteinExistence type="predicted"/>
<protein>
    <submittedName>
        <fullName evidence="1">Uncharacterized protein</fullName>
    </submittedName>
</protein>
<sequence length="473" mass="55660">MDPESNQNCQKKSQQNYSQEFVELQKLEPQNISKEILKQFPFYFQHSLQSLVGVKNIDISKLGQQDPIRTFQNLYSIRKFMEQQANDQQLSEIIIVDEVLIQRLIHIIEFNEIELLKLESVYVLVTIIVQGYFQNHIMQIEVLKVLLTQLKASQLLISMSSIVALGNLVLFDNEEANYGIYILENDGLDLISNVMNHLNKLEDIEICIWSLQNIFSLKKTHMEEDKIKKVIFMLCTLLNQNEDEKIVCGCFKIFSQFLPFTTQIYSILIESQTIFNLLKLIQSRNQNISKSSFDMIKTLIESNIKLFDQNLLLELLRVMKIIQKKKKYIIKQHEVFWCVSQFFVGSEIQQEILFQNKFLVSQIIKFILNSKVEEVYQFILNLAKFSQINNFNILSWLIKEQILLVLNKGLKSKIDFGKEMIVNGLQNVTKFINQQQNQQKIIDKNLSKTQKKIIKFQKQIFKHQDEKLILQLE</sequence>
<dbReference type="Proteomes" id="UP000692954">
    <property type="component" value="Unassembled WGS sequence"/>
</dbReference>
<gene>
    <name evidence="1" type="ORF">PSON_ATCC_30995.1.T0310006</name>
</gene>
<reference evidence="1" key="1">
    <citation type="submission" date="2021-01" db="EMBL/GenBank/DDBJ databases">
        <authorList>
            <consortium name="Genoscope - CEA"/>
            <person name="William W."/>
        </authorList>
    </citation>
    <scope>NUCLEOTIDE SEQUENCE</scope>
</reference>